<dbReference type="KEGG" id="age:AA314_07660"/>
<proteinExistence type="predicted"/>
<name>A0AAC8QEL9_9BACT</name>
<dbReference type="AlphaFoldDB" id="A0AAC8QEL9"/>
<protein>
    <submittedName>
        <fullName evidence="1">Uncharacterized protein</fullName>
    </submittedName>
</protein>
<dbReference type="EMBL" id="CP011509">
    <property type="protein sequence ID" value="AKJ06034.1"/>
    <property type="molecule type" value="Genomic_DNA"/>
</dbReference>
<dbReference type="Proteomes" id="UP000035579">
    <property type="component" value="Chromosome"/>
</dbReference>
<sequence length="44" mass="4647">MMLTPLVGARVSAPARHLLFDTASCGIPAARAIPGTRLIEPVQF</sequence>
<gene>
    <name evidence="1" type="ORF">AA314_07660</name>
</gene>
<reference evidence="1 2" key="1">
    <citation type="submission" date="2015-05" db="EMBL/GenBank/DDBJ databases">
        <title>Genome assembly of Archangium gephyra DSM 2261.</title>
        <authorList>
            <person name="Sharma G."/>
            <person name="Subramanian S."/>
        </authorList>
    </citation>
    <scope>NUCLEOTIDE SEQUENCE [LARGE SCALE GENOMIC DNA]</scope>
    <source>
        <strain evidence="1 2">DSM 2261</strain>
    </source>
</reference>
<evidence type="ECO:0000313" key="1">
    <source>
        <dbReference type="EMBL" id="AKJ06034.1"/>
    </source>
</evidence>
<accession>A0AAC8QEL9</accession>
<evidence type="ECO:0000313" key="2">
    <source>
        <dbReference type="Proteomes" id="UP000035579"/>
    </source>
</evidence>
<organism evidence="1 2">
    <name type="scientific">Archangium gephyra</name>
    <dbReference type="NCBI Taxonomy" id="48"/>
    <lineage>
        <taxon>Bacteria</taxon>
        <taxon>Pseudomonadati</taxon>
        <taxon>Myxococcota</taxon>
        <taxon>Myxococcia</taxon>
        <taxon>Myxococcales</taxon>
        <taxon>Cystobacterineae</taxon>
        <taxon>Archangiaceae</taxon>
        <taxon>Archangium</taxon>
    </lineage>
</organism>